<reference evidence="2" key="1">
    <citation type="journal article" date="2020" name="Stud. Mycol.">
        <title>101 Dothideomycetes genomes: a test case for predicting lifestyles and emergence of pathogens.</title>
        <authorList>
            <person name="Haridas S."/>
            <person name="Albert R."/>
            <person name="Binder M."/>
            <person name="Bloem J."/>
            <person name="Labutti K."/>
            <person name="Salamov A."/>
            <person name="Andreopoulos B."/>
            <person name="Baker S."/>
            <person name="Barry K."/>
            <person name="Bills G."/>
            <person name="Bluhm B."/>
            <person name="Cannon C."/>
            <person name="Castanera R."/>
            <person name="Culley D."/>
            <person name="Daum C."/>
            <person name="Ezra D."/>
            <person name="Gonzalez J."/>
            <person name="Henrissat B."/>
            <person name="Kuo A."/>
            <person name="Liang C."/>
            <person name="Lipzen A."/>
            <person name="Lutzoni F."/>
            <person name="Magnuson J."/>
            <person name="Mondo S."/>
            <person name="Nolan M."/>
            <person name="Ohm R."/>
            <person name="Pangilinan J."/>
            <person name="Park H.-J."/>
            <person name="Ramirez L."/>
            <person name="Alfaro M."/>
            <person name="Sun H."/>
            <person name="Tritt A."/>
            <person name="Yoshinaga Y."/>
            <person name="Zwiers L.-H."/>
            <person name="Turgeon B."/>
            <person name="Goodwin S."/>
            <person name="Spatafora J."/>
            <person name="Crous P."/>
            <person name="Grigoriev I."/>
        </authorList>
    </citation>
    <scope>NUCLEOTIDE SEQUENCE</scope>
    <source>
        <strain evidence="2">CBS 116005</strain>
    </source>
</reference>
<organism evidence="2 3">
    <name type="scientific">Teratosphaeria nubilosa</name>
    <dbReference type="NCBI Taxonomy" id="161662"/>
    <lineage>
        <taxon>Eukaryota</taxon>
        <taxon>Fungi</taxon>
        <taxon>Dikarya</taxon>
        <taxon>Ascomycota</taxon>
        <taxon>Pezizomycotina</taxon>
        <taxon>Dothideomycetes</taxon>
        <taxon>Dothideomycetidae</taxon>
        <taxon>Mycosphaerellales</taxon>
        <taxon>Teratosphaeriaceae</taxon>
        <taxon>Teratosphaeria</taxon>
    </lineage>
</organism>
<dbReference type="AlphaFoldDB" id="A0A6G1L031"/>
<keyword evidence="2" id="KW-0808">Transferase</keyword>
<dbReference type="Gene3D" id="3.90.1200.10">
    <property type="match status" value="1"/>
</dbReference>
<dbReference type="SUPFAM" id="SSF56112">
    <property type="entry name" value="Protein kinase-like (PK-like)"/>
    <property type="match status" value="1"/>
</dbReference>
<dbReference type="InterPro" id="IPR002575">
    <property type="entry name" value="Aminoglycoside_PTrfase"/>
</dbReference>
<keyword evidence="2" id="KW-0723">Serine/threonine-protein kinase</keyword>
<proteinExistence type="predicted"/>
<dbReference type="InterPro" id="IPR051678">
    <property type="entry name" value="AGP_Transferase"/>
</dbReference>
<evidence type="ECO:0000313" key="2">
    <source>
        <dbReference type="EMBL" id="KAF2765594.1"/>
    </source>
</evidence>
<dbReference type="InterPro" id="IPR011009">
    <property type="entry name" value="Kinase-like_dom_sf"/>
</dbReference>
<dbReference type="Pfam" id="PF01636">
    <property type="entry name" value="APH"/>
    <property type="match status" value="1"/>
</dbReference>
<dbReference type="PANTHER" id="PTHR21310">
    <property type="entry name" value="AMINOGLYCOSIDE PHOSPHOTRANSFERASE-RELATED-RELATED"/>
    <property type="match status" value="1"/>
</dbReference>
<evidence type="ECO:0000313" key="3">
    <source>
        <dbReference type="Proteomes" id="UP000799436"/>
    </source>
</evidence>
<dbReference type="OrthoDB" id="8300194at2759"/>
<evidence type="ECO:0000259" key="1">
    <source>
        <dbReference type="Pfam" id="PF01636"/>
    </source>
</evidence>
<gene>
    <name evidence="2" type="ORF">EJ03DRAFT_391442</name>
</gene>
<accession>A0A6G1L031</accession>
<feature type="domain" description="Aminoglycoside phosphotransferase" evidence="1">
    <location>
        <begin position="94"/>
        <end position="201"/>
    </location>
</feature>
<name>A0A6G1L031_9PEZI</name>
<dbReference type="Proteomes" id="UP000799436">
    <property type="component" value="Unassembled WGS sequence"/>
</dbReference>
<dbReference type="GO" id="GO:0004674">
    <property type="term" value="F:protein serine/threonine kinase activity"/>
    <property type="evidence" value="ECO:0007669"/>
    <property type="project" value="UniProtKB-KW"/>
</dbReference>
<dbReference type="PANTHER" id="PTHR21310:SF55">
    <property type="entry name" value="AMINOGLYCOSIDE PHOSPHOTRANSFERASE DOMAIN-CONTAINING PROTEIN"/>
    <property type="match status" value="1"/>
</dbReference>
<dbReference type="EMBL" id="ML995888">
    <property type="protein sequence ID" value="KAF2765594.1"/>
    <property type="molecule type" value="Genomic_DNA"/>
</dbReference>
<protein>
    <submittedName>
        <fullName evidence="2">Serine/threonine protein kinase</fullName>
    </submittedName>
</protein>
<sequence>MDRRKILFEHEGTEHLAINNTFLRRVLTRLAYKTLRRCHQSDGHCFPISKTLVIKHGVRVHLAEAATMEFLRALKPPPGTGVESCIGGSLFDSRIAHLRDRSGPFTTIQDFHFWLRQGFSKSAMAGHDDPDGELREIEEMIELQDGPWPPPIFTHADLNPFNILLRGEKVVGIIDWGFSGWYSHYWEYTSAWHGNITRTDWQGDLDRLLEPQPKELIMEHTRQRWWGEI</sequence>
<keyword evidence="3" id="KW-1185">Reference proteome</keyword>
<keyword evidence="2" id="KW-0418">Kinase</keyword>